<evidence type="ECO:0000313" key="1">
    <source>
        <dbReference type="EMBL" id="MPL90297.1"/>
    </source>
</evidence>
<dbReference type="EMBL" id="VSSQ01000299">
    <property type="protein sequence ID" value="MPL90297.1"/>
    <property type="molecule type" value="Genomic_DNA"/>
</dbReference>
<gene>
    <name evidence="1" type="ORF">SDC9_36345</name>
</gene>
<sequence length="225" mass="26645">MSKIVEDKILFFSKKIIDNSEKILPFQDHNFYLFSELRILLCEITHCIMFDLNQASFCLTNHLLERVLKLSLIKYELEGLNISDPIFKEKQISAYKKYDDMLLWKTLSSAYENNIIINEEYNMLLKFKDKYRNPFSHANVSKLIPEQQINSSRVGHICNIEESLKCLTDSKPIPIQEVLIDPLTLVQEYQHAFSNREALDYFNNVFEIMINIDERYKVKYNIVMP</sequence>
<proteinExistence type="predicted"/>
<protein>
    <submittedName>
        <fullName evidence="1">Uncharacterized protein</fullName>
    </submittedName>
</protein>
<comment type="caution">
    <text evidence="1">The sequence shown here is derived from an EMBL/GenBank/DDBJ whole genome shotgun (WGS) entry which is preliminary data.</text>
</comment>
<accession>A0A644VGE1</accession>
<name>A0A644VGE1_9ZZZZ</name>
<dbReference type="AlphaFoldDB" id="A0A644VGE1"/>
<organism evidence="1">
    <name type="scientific">bioreactor metagenome</name>
    <dbReference type="NCBI Taxonomy" id="1076179"/>
    <lineage>
        <taxon>unclassified sequences</taxon>
        <taxon>metagenomes</taxon>
        <taxon>ecological metagenomes</taxon>
    </lineage>
</organism>
<reference evidence="1" key="1">
    <citation type="submission" date="2019-08" db="EMBL/GenBank/DDBJ databases">
        <authorList>
            <person name="Kucharzyk K."/>
            <person name="Murdoch R.W."/>
            <person name="Higgins S."/>
            <person name="Loffler F."/>
        </authorList>
    </citation>
    <scope>NUCLEOTIDE SEQUENCE</scope>
</reference>